<organism evidence="2 3">
    <name type="scientific">Ascidiaceihabitans donghaensis</name>
    <dbReference type="NCBI Taxonomy" id="1510460"/>
    <lineage>
        <taxon>Bacteria</taxon>
        <taxon>Pseudomonadati</taxon>
        <taxon>Pseudomonadota</taxon>
        <taxon>Alphaproteobacteria</taxon>
        <taxon>Rhodobacterales</taxon>
        <taxon>Paracoccaceae</taxon>
        <taxon>Ascidiaceihabitans</taxon>
    </lineage>
</organism>
<name>A0A2R8BCZ3_9RHOB</name>
<keyword evidence="3" id="KW-1185">Reference proteome</keyword>
<dbReference type="EMBL" id="OMOR01000001">
    <property type="protein sequence ID" value="SPH20938.1"/>
    <property type="molecule type" value="Genomic_DNA"/>
</dbReference>
<evidence type="ECO:0000313" key="3">
    <source>
        <dbReference type="Proteomes" id="UP000244880"/>
    </source>
</evidence>
<sequence>MTNSIAIFLGLFLITIITVDIMVYGSEHVIFLGKKMFELIEWIAFWR</sequence>
<reference evidence="2 3" key="1">
    <citation type="submission" date="2018-03" db="EMBL/GenBank/DDBJ databases">
        <authorList>
            <person name="Keele B.F."/>
        </authorList>
    </citation>
    <scope>NUCLEOTIDE SEQUENCE [LARGE SCALE GENOMIC DNA]</scope>
    <source>
        <strain evidence="2 3">CECT 8599</strain>
    </source>
</reference>
<dbReference type="AlphaFoldDB" id="A0A2R8BCZ3"/>
<gene>
    <name evidence="2" type="ORF">ASD8599_01679</name>
</gene>
<accession>A0A2R8BCZ3</accession>
<evidence type="ECO:0000313" key="2">
    <source>
        <dbReference type="EMBL" id="SPH20938.1"/>
    </source>
</evidence>
<dbReference type="Proteomes" id="UP000244880">
    <property type="component" value="Unassembled WGS sequence"/>
</dbReference>
<evidence type="ECO:0000256" key="1">
    <source>
        <dbReference type="SAM" id="Phobius"/>
    </source>
</evidence>
<dbReference type="RefSeq" id="WP_181364439.1">
    <property type="nucleotide sequence ID" value="NZ_OMOR01000001.1"/>
</dbReference>
<keyword evidence="1" id="KW-0812">Transmembrane</keyword>
<feature type="transmembrane region" description="Helical" evidence="1">
    <location>
        <begin position="6"/>
        <end position="26"/>
    </location>
</feature>
<evidence type="ECO:0008006" key="4">
    <source>
        <dbReference type="Google" id="ProtNLM"/>
    </source>
</evidence>
<keyword evidence="1" id="KW-0472">Membrane</keyword>
<protein>
    <recommendedName>
        <fullName evidence="4">Glyceraldehyde-3-phosphate dehydrogenase</fullName>
    </recommendedName>
</protein>
<keyword evidence="1" id="KW-1133">Transmembrane helix</keyword>
<proteinExistence type="predicted"/>